<geneLocation type="plasmid" evidence="2 3">
    <name>pSfHH103e</name>
</geneLocation>
<evidence type="ECO:0000313" key="3">
    <source>
        <dbReference type="Proteomes" id="UP000007735"/>
    </source>
</evidence>
<gene>
    <name evidence="2" type="ordered locus">SFHH103_06278</name>
</gene>
<dbReference type="EMBL" id="HE616899">
    <property type="protein sequence ID" value="CCF00737.1"/>
    <property type="molecule type" value="Genomic_DNA"/>
</dbReference>
<dbReference type="KEGG" id="sfh:SFHH103_06278"/>
<dbReference type="HOGENOM" id="CLU_178277_0_0_5"/>
<feature type="compositionally biased region" description="Basic and acidic residues" evidence="1">
    <location>
        <begin position="82"/>
        <end position="104"/>
    </location>
</feature>
<evidence type="ECO:0000313" key="2">
    <source>
        <dbReference type="EMBL" id="CCF00737.1"/>
    </source>
</evidence>
<proteinExistence type="predicted"/>
<reference evidence="2 3" key="1">
    <citation type="journal article" date="2012" name="J. Bacteriol.">
        <title>Genome sequence of the soybean symbiont Sinorhizobium fredii HH103.</title>
        <authorList>
            <person name="Weidner S."/>
            <person name="Becker A."/>
            <person name="Bonilla I."/>
            <person name="Jaenicke S."/>
            <person name="Lloret J."/>
            <person name="Margaret I."/>
            <person name="Puhler A."/>
            <person name="Ruiz-Sainz J.E."/>
            <person name="Schneiker-Bekel S."/>
            <person name="Szczepanowski R."/>
            <person name="Vinardell J.M."/>
            <person name="Zehner S."/>
            <person name="Gottfert M."/>
        </authorList>
    </citation>
    <scope>NUCLEOTIDE SEQUENCE [LARGE SCALE GENOMIC DNA]</scope>
    <source>
        <strain evidence="2 3">HH103</strain>
        <plasmid evidence="3">pSfHH103e</plasmid>
    </source>
</reference>
<evidence type="ECO:0000256" key="1">
    <source>
        <dbReference type="SAM" id="MobiDB-lite"/>
    </source>
</evidence>
<dbReference type="PATRIC" id="fig|380.5.peg.5831"/>
<name>G9AI55_SINF1</name>
<sequence length="104" mass="11526">MMPSHEQEKGSPGMIRTFPLLCIAAILNGCASLTYPLPKCDGYSRRPLNRSMWRWEDNSKLKQKVSDARPVTSSGMAAAYAEEGKEPPRVAHLDVDASYRPCEG</sequence>
<keyword evidence="2" id="KW-0614">Plasmid</keyword>
<organism evidence="2 3">
    <name type="scientific">Sinorhizobium fredii (strain HH103)</name>
    <dbReference type="NCBI Taxonomy" id="1117943"/>
    <lineage>
        <taxon>Bacteria</taxon>
        <taxon>Pseudomonadati</taxon>
        <taxon>Pseudomonadota</taxon>
        <taxon>Alphaproteobacteria</taxon>
        <taxon>Hyphomicrobiales</taxon>
        <taxon>Rhizobiaceae</taxon>
        <taxon>Sinorhizobium/Ensifer group</taxon>
        <taxon>Sinorhizobium</taxon>
    </lineage>
</organism>
<protein>
    <submittedName>
        <fullName evidence="2">Type IV secretion system protein VirB7</fullName>
    </submittedName>
</protein>
<dbReference type="Proteomes" id="UP000007735">
    <property type="component" value="Plasmid pSfHH103e"/>
</dbReference>
<dbReference type="AlphaFoldDB" id="G9AI55"/>
<accession>G9AI55</accession>
<feature type="region of interest" description="Disordered" evidence="1">
    <location>
        <begin position="81"/>
        <end position="104"/>
    </location>
</feature>